<reference evidence="4 5" key="1">
    <citation type="journal article" date="2016" name="Nat. Commun.">
        <title>Thousands of microbial genomes shed light on interconnected biogeochemical processes in an aquifer system.</title>
        <authorList>
            <person name="Anantharaman K."/>
            <person name="Brown C.T."/>
            <person name="Hug L.A."/>
            <person name="Sharon I."/>
            <person name="Castelle C.J."/>
            <person name="Probst A.J."/>
            <person name="Thomas B.C."/>
            <person name="Singh A."/>
            <person name="Wilkins M.J."/>
            <person name="Karaoz U."/>
            <person name="Brodie E.L."/>
            <person name="Williams K.H."/>
            <person name="Hubbard S.S."/>
            <person name="Banfield J.F."/>
        </authorList>
    </citation>
    <scope>NUCLEOTIDE SEQUENCE [LARGE SCALE GENOMIC DNA]</scope>
</reference>
<accession>A0A1F5T3H0</accession>
<dbReference type="Proteomes" id="UP000179001">
    <property type="component" value="Unassembled WGS sequence"/>
</dbReference>
<dbReference type="PANTHER" id="PTHR21621">
    <property type="entry name" value="RIBOSOMAL PROTEIN S6 MODIFICATION PROTEIN"/>
    <property type="match status" value="1"/>
</dbReference>
<evidence type="ECO:0000256" key="1">
    <source>
        <dbReference type="ARBA" id="ARBA00022598"/>
    </source>
</evidence>
<dbReference type="PANTHER" id="PTHR21621:SF0">
    <property type="entry name" value="BETA-CITRYLGLUTAMATE SYNTHASE B-RELATED"/>
    <property type="match status" value="1"/>
</dbReference>
<dbReference type="GO" id="GO:0009432">
    <property type="term" value="P:SOS response"/>
    <property type="evidence" value="ECO:0007669"/>
    <property type="project" value="TreeGrafter"/>
</dbReference>
<dbReference type="GO" id="GO:0005524">
    <property type="term" value="F:ATP binding"/>
    <property type="evidence" value="ECO:0007669"/>
    <property type="project" value="UniProtKB-UniRule"/>
</dbReference>
<keyword evidence="2" id="KW-0547">Nucleotide-binding</keyword>
<protein>
    <recommendedName>
        <fullName evidence="3">ATP-grasp domain-containing protein</fullName>
    </recommendedName>
</protein>
<organism evidence="4 5">
    <name type="scientific">Candidatus Falkowbacteria bacterium RIFOXYC2_FULL_36_12</name>
    <dbReference type="NCBI Taxonomy" id="1798002"/>
    <lineage>
        <taxon>Bacteria</taxon>
        <taxon>Candidatus Falkowiibacteriota</taxon>
    </lineage>
</organism>
<name>A0A1F5T3H0_9BACT</name>
<comment type="caution">
    <text evidence="4">The sequence shown here is derived from an EMBL/GenBank/DDBJ whole genome shotgun (WGS) entry which is preliminary data.</text>
</comment>
<keyword evidence="2" id="KW-0067">ATP-binding</keyword>
<sequence length="314" mass="35840">MKSLHVKLLKETAKQLGLKFKSYDGENVLHEVSNGKKSFLIDRSATELTSRLGYILADNKHLTISALNKFDIPVPQQRMVKKYQDSLAFFKKNKPIVVKPNKCSLGKGVTVNVKTLEDLKKAFHYAKRYDSRVLVEEFIPGEDYRFTVIDYKQVYVVKRIPAFVIGDGKHSILYLIKQKNKVKKSYKKDIKTNEKTIEILKEKKLTLRSIPAKDEIVYLRKAANIAEGGTSIDFTDIASKPLKDLAIAACRVLHLPVAGIDILTENINGDKGVIIEVNPRPHIILHHYPHEGESRYPARDIYNMLFGKKLKLRK</sequence>
<dbReference type="GO" id="GO:0018169">
    <property type="term" value="F:ribosomal S6-glutamic acid ligase activity"/>
    <property type="evidence" value="ECO:0007669"/>
    <property type="project" value="TreeGrafter"/>
</dbReference>
<evidence type="ECO:0000313" key="5">
    <source>
        <dbReference type="Proteomes" id="UP000179001"/>
    </source>
</evidence>
<dbReference type="PROSITE" id="PS50975">
    <property type="entry name" value="ATP_GRASP"/>
    <property type="match status" value="1"/>
</dbReference>
<proteinExistence type="predicted"/>
<dbReference type="Gene3D" id="3.30.470.20">
    <property type="entry name" value="ATP-grasp fold, B domain"/>
    <property type="match status" value="2"/>
</dbReference>
<feature type="domain" description="ATP-grasp" evidence="3">
    <location>
        <begin position="64"/>
        <end position="310"/>
    </location>
</feature>
<keyword evidence="1" id="KW-0436">Ligase</keyword>
<dbReference type="InterPro" id="IPR011761">
    <property type="entry name" value="ATP-grasp"/>
</dbReference>
<dbReference type="SUPFAM" id="SSF56059">
    <property type="entry name" value="Glutathione synthetase ATP-binding domain-like"/>
    <property type="match status" value="1"/>
</dbReference>
<evidence type="ECO:0000313" key="4">
    <source>
        <dbReference type="EMBL" id="OGF33472.1"/>
    </source>
</evidence>
<dbReference type="GO" id="GO:0046872">
    <property type="term" value="F:metal ion binding"/>
    <property type="evidence" value="ECO:0007669"/>
    <property type="project" value="InterPro"/>
</dbReference>
<dbReference type="GO" id="GO:0008716">
    <property type="term" value="F:D-alanine-D-alanine ligase activity"/>
    <property type="evidence" value="ECO:0007669"/>
    <property type="project" value="InterPro"/>
</dbReference>
<dbReference type="InterPro" id="IPR011095">
    <property type="entry name" value="Dala_Dala_lig_C"/>
</dbReference>
<evidence type="ECO:0000256" key="2">
    <source>
        <dbReference type="PROSITE-ProRule" id="PRU00409"/>
    </source>
</evidence>
<gene>
    <name evidence="4" type="ORF">A2478_02155</name>
</gene>
<dbReference type="AlphaFoldDB" id="A0A1F5T3H0"/>
<dbReference type="GO" id="GO:0005737">
    <property type="term" value="C:cytoplasm"/>
    <property type="evidence" value="ECO:0007669"/>
    <property type="project" value="TreeGrafter"/>
</dbReference>
<dbReference type="EMBL" id="MFGJ01000001">
    <property type="protein sequence ID" value="OGF33472.1"/>
    <property type="molecule type" value="Genomic_DNA"/>
</dbReference>
<dbReference type="STRING" id="1798002.A2478_02155"/>
<evidence type="ECO:0000259" key="3">
    <source>
        <dbReference type="PROSITE" id="PS50975"/>
    </source>
</evidence>
<dbReference type="Pfam" id="PF07478">
    <property type="entry name" value="Dala_Dala_lig_C"/>
    <property type="match status" value="1"/>
</dbReference>